<dbReference type="EMBL" id="SMGO01000001">
    <property type="protein sequence ID" value="TCK84743.1"/>
    <property type="molecule type" value="Genomic_DNA"/>
</dbReference>
<dbReference type="Pfam" id="PF00171">
    <property type="entry name" value="Aldedh"/>
    <property type="match status" value="1"/>
</dbReference>
<accession>A0A4R1M4T7</accession>
<dbReference type="OrthoDB" id="9770537at2"/>
<evidence type="ECO:0000259" key="2">
    <source>
        <dbReference type="Pfam" id="PF00171"/>
    </source>
</evidence>
<keyword evidence="1" id="KW-0560">Oxidoreductase</keyword>
<dbReference type="InterPro" id="IPR016163">
    <property type="entry name" value="Ald_DH_C"/>
</dbReference>
<protein>
    <submittedName>
        <fullName evidence="3">NADP-dependent aldehyde dehydrogenase</fullName>
    </submittedName>
</protein>
<organism evidence="3 4">
    <name type="scientific">Albibacterium bauzanense</name>
    <dbReference type="NCBI Taxonomy" id="653929"/>
    <lineage>
        <taxon>Bacteria</taxon>
        <taxon>Pseudomonadati</taxon>
        <taxon>Bacteroidota</taxon>
        <taxon>Sphingobacteriia</taxon>
        <taxon>Sphingobacteriales</taxon>
        <taxon>Sphingobacteriaceae</taxon>
        <taxon>Albibacterium</taxon>
    </lineage>
</organism>
<dbReference type="PANTHER" id="PTHR43353">
    <property type="entry name" value="SUCCINATE-SEMIALDEHYDE DEHYDROGENASE, MITOCHONDRIAL"/>
    <property type="match status" value="1"/>
</dbReference>
<evidence type="ECO:0000313" key="3">
    <source>
        <dbReference type="EMBL" id="TCK84743.1"/>
    </source>
</evidence>
<dbReference type="InterPro" id="IPR016162">
    <property type="entry name" value="Ald_DH_N"/>
</dbReference>
<gene>
    <name evidence="3" type="ORF">C8N28_0035</name>
</gene>
<reference evidence="3 4" key="1">
    <citation type="submission" date="2019-03" db="EMBL/GenBank/DDBJ databases">
        <title>Genomic Encyclopedia of Archaeal and Bacterial Type Strains, Phase II (KMG-II): from individual species to whole genera.</title>
        <authorList>
            <person name="Goeker M."/>
        </authorList>
    </citation>
    <scope>NUCLEOTIDE SEQUENCE [LARGE SCALE GENOMIC DNA]</scope>
    <source>
        <strain evidence="3 4">DSM 22554</strain>
    </source>
</reference>
<proteinExistence type="predicted"/>
<name>A0A4R1M4T7_9SPHI</name>
<sequence>MILTGKNYIAGLISSKGKTTFKAINPSNATELETTFHEATIDEVNEAALKAHEAFAIYRKKSGKEKALFLDAIADEILNLGDDLIALASAETGLPIGRITGERGRTMGQLKLFATVLREGSWVDARIDTALPDRQPLPRADIRYMQIALGAVGVFGASNFPLAFSVAGGDTASALASGCPVVVKGHPSHPGTCELVAMAINKASEKTNMPKGVFSMVQGASVEVGMAIVNHPHIKAIGFTGSTKGGIAIFQAANNREEPIPVYSEMGSTNPVFILPEALKTRSEDIAKGLTGSVSLGVGQFCTNPGLVFLNNDENLQNFQKLTAKHFEETEAGTMLNKGIKSAFDIGIQHLASNKVDVKLLAKGKSSLEGFKGSAHLFETTAKSFILRDSLEEENFGPSTISVIADSKEELLASAKKMKGHLTATLFGTENDLNNYSDLIDILEQKVGRLIINDFPTGVEVCHAMVHGGPFPATSNSRSTSVGTAAIYRFTRPVCYQSFPEDLLPEELKSDNPLGIMRLFNGDYKR</sequence>
<dbReference type="InterPro" id="IPR015590">
    <property type="entry name" value="Aldehyde_DH_dom"/>
</dbReference>
<keyword evidence="4" id="KW-1185">Reference proteome</keyword>
<dbReference type="AlphaFoldDB" id="A0A4R1M4T7"/>
<dbReference type="RefSeq" id="WP_132220344.1">
    <property type="nucleotide sequence ID" value="NZ_SMGO01000001.1"/>
</dbReference>
<dbReference type="SUPFAM" id="SSF53720">
    <property type="entry name" value="ALDH-like"/>
    <property type="match status" value="1"/>
</dbReference>
<dbReference type="InterPro" id="IPR050740">
    <property type="entry name" value="Aldehyde_DH_Superfamily"/>
</dbReference>
<feature type="domain" description="Aldehyde dehydrogenase" evidence="2">
    <location>
        <begin position="15"/>
        <end position="469"/>
    </location>
</feature>
<evidence type="ECO:0000256" key="1">
    <source>
        <dbReference type="ARBA" id="ARBA00023002"/>
    </source>
</evidence>
<dbReference type="InterPro" id="IPR044151">
    <property type="entry name" value="ALDH_KGSADH"/>
</dbReference>
<dbReference type="Gene3D" id="3.40.605.10">
    <property type="entry name" value="Aldehyde Dehydrogenase, Chain A, domain 1"/>
    <property type="match status" value="1"/>
</dbReference>
<dbReference type="PANTHER" id="PTHR43353:SF3">
    <property type="entry name" value="ALDEHYDE DEHYDROGENASE-RELATED"/>
    <property type="match status" value="1"/>
</dbReference>
<evidence type="ECO:0000313" key="4">
    <source>
        <dbReference type="Proteomes" id="UP000294616"/>
    </source>
</evidence>
<dbReference type="InterPro" id="IPR016161">
    <property type="entry name" value="Ald_DH/histidinol_DH"/>
</dbReference>
<dbReference type="GO" id="GO:0016620">
    <property type="term" value="F:oxidoreductase activity, acting on the aldehyde or oxo group of donors, NAD or NADP as acceptor"/>
    <property type="evidence" value="ECO:0007669"/>
    <property type="project" value="InterPro"/>
</dbReference>
<dbReference type="CDD" id="cd07129">
    <property type="entry name" value="ALDH_KGSADH"/>
    <property type="match status" value="1"/>
</dbReference>
<dbReference type="Proteomes" id="UP000294616">
    <property type="component" value="Unassembled WGS sequence"/>
</dbReference>
<comment type="caution">
    <text evidence="3">The sequence shown here is derived from an EMBL/GenBank/DDBJ whole genome shotgun (WGS) entry which is preliminary data.</text>
</comment>
<dbReference type="Gene3D" id="3.40.309.10">
    <property type="entry name" value="Aldehyde Dehydrogenase, Chain A, domain 2"/>
    <property type="match status" value="1"/>
</dbReference>